<reference evidence="1" key="2">
    <citation type="journal article" date="2015" name="Data Brief">
        <title>Shoot transcriptome of the giant reed, Arundo donax.</title>
        <authorList>
            <person name="Barrero R.A."/>
            <person name="Guerrero F.D."/>
            <person name="Moolhuijzen P."/>
            <person name="Goolsby J.A."/>
            <person name="Tidwell J."/>
            <person name="Bellgard S.E."/>
            <person name="Bellgard M.I."/>
        </authorList>
    </citation>
    <scope>NUCLEOTIDE SEQUENCE</scope>
    <source>
        <tissue evidence="1">Shoot tissue taken approximately 20 cm above the soil surface</tissue>
    </source>
</reference>
<reference evidence="1" key="1">
    <citation type="submission" date="2014-09" db="EMBL/GenBank/DDBJ databases">
        <authorList>
            <person name="Magalhaes I.L.F."/>
            <person name="Oliveira U."/>
            <person name="Santos F.R."/>
            <person name="Vidigal T.H.D.A."/>
            <person name="Brescovit A.D."/>
            <person name="Santos A.J."/>
        </authorList>
    </citation>
    <scope>NUCLEOTIDE SEQUENCE</scope>
    <source>
        <tissue evidence="1">Shoot tissue taken approximately 20 cm above the soil surface</tissue>
    </source>
</reference>
<sequence>MPCNEFLNRPIRSCRKSFSCPRNSVNPCCAILLINKIIKPSKISLLA</sequence>
<evidence type="ECO:0000313" key="1">
    <source>
        <dbReference type="EMBL" id="JAE35129.1"/>
    </source>
</evidence>
<organism evidence="1">
    <name type="scientific">Arundo donax</name>
    <name type="common">Giant reed</name>
    <name type="synonym">Donax arundinaceus</name>
    <dbReference type="NCBI Taxonomy" id="35708"/>
    <lineage>
        <taxon>Eukaryota</taxon>
        <taxon>Viridiplantae</taxon>
        <taxon>Streptophyta</taxon>
        <taxon>Embryophyta</taxon>
        <taxon>Tracheophyta</taxon>
        <taxon>Spermatophyta</taxon>
        <taxon>Magnoliopsida</taxon>
        <taxon>Liliopsida</taxon>
        <taxon>Poales</taxon>
        <taxon>Poaceae</taxon>
        <taxon>PACMAD clade</taxon>
        <taxon>Arundinoideae</taxon>
        <taxon>Arundineae</taxon>
        <taxon>Arundo</taxon>
    </lineage>
</organism>
<protein>
    <submittedName>
        <fullName evidence="1">Uncharacterized protein</fullName>
    </submittedName>
</protein>
<name>A0A0A9HH64_ARUDO</name>
<dbReference type="EMBL" id="GBRH01162767">
    <property type="protein sequence ID" value="JAE35129.1"/>
    <property type="molecule type" value="Transcribed_RNA"/>
</dbReference>
<dbReference type="AlphaFoldDB" id="A0A0A9HH64"/>
<accession>A0A0A9HH64</accession>
<proteinExistence type="predicted"/>